<keyword evidence="5 10" id="KW-0479">Metal-binding</keyword>
<dbReference type="InterPro" id="IPR002133">
    <property type="entry name" value="S-AdoMet_synthetase"/>
</dbReference>
<proteinExistence type="inferred from homology"/>
<dbReference type="InterPro" id="IPR022631">
    <property type="entry name" value="ADOMET_SYNTHASE_CS"/>
</dbReference>
<name>C0GF74_DETAL</name>
<feature type="binding site" evidence="10">
    <location>
        <position position="252"/>
    </location>
    <ligand>
        <name>L-methionine</name>
        <dbReference type="ChEBI" id="CHEBI:57844"/>
        <note>ligand shared between two neighboring subunits</note>
    </ligand>
</feature>
<comment type="caution">
    <text evidence="16">The sequence shown here is derived from an EMBL/GenBank/DDBJ whole genome shotgun (WGS) entry which is preliminary data.</text>
</comment>
<dbReference type="NCBIfam" id="TIGR01034">
    <property type="entry name" value="metK"/>
    <property type="match status" value="1"/>
</dbReference>
<dbReference type="PROSITE" id="PS00377">
    <property type="entry name" value="ADOMET_SYNTHASE_2"/>
    <property type="match status" value="1"/>
</dbReference>
<dbReference type="UniPathway" id="UPA00315">
    <property type="reaction ID" value="UER00080"/>
</dbReference>
<feature type="binding site" description="in other chain" evidence="10">
    <location>
        <position position="101"/>
    </location>
    <ligand>
        <name>L-methionine</name>
        <dbReference type="ChEBI" id="CHEBI:57844"/>
        <note>ligand shared between two neighboring subunits</note>
    </ligand>
</feature>
<keyword evidence="9 10" id="KW-0630">Potassium</keyword>
<dbReference type="Pfam" id="PF00438">
    <property type="entry name" value="S-AdoMet_synt_N"/>
    <property type="match status" value="1"/>
</dbReference>
<comment type="cofactor">
    <cofactor evidence="10">
        <name>K(+)</name>
        <dbReference type="ChEBI" id="CHEBI:29103"/>
    </cofactor>
    <text evidence="10">Binds 1 potassium ion per subunit.</text>
</comment>
<dbReference type="Pfam" id="PF02772">
    <property type="entry name" value="S-AdoMet_synt_M"/>
    <property type="match status" value="1"/>
</dbReference>
<evidence type="ECO:0000259" key="13">
    <source>
        <dbReference type="Pfam" id="PF00438"/>
    </source>
</evidence>
<reference evidence="16 17" key="1">
    <citation type="submission" date="2009-02" db="EMBL/GenBank/DDBJ databases">
        <title>Sequencing of the draft genome and assembly of Dethiobacter alkaliphilus AHT 1.</title>
        <authorList>
            <consortium name="US DOE Joint Genome Institute (JGI-PGF)"/>
            <person name="Lucas S."/>
            <person name="Copeland A."/>
            <person name="Lapidus A."/>
            <person name="Glavina del Rio T."/>
            <person name="Dalin E."/>
            <person name="Tice H."/>
            <person name="Bruce D."/>
            <person name="Goodwin L."/>
            <person name="Pitluck S."/>
            <person name="Larimer F."/>
            <person name="Land M.L."/>
            <person name="Hauser L."/>
            <person name="Muyzer G."/>
        </authorList>
    </citation>
    <scope>NUCLEOTIDE SEQUENCE [LARGE SCALE GENOMIC DNA]</scope>
    <source>
        <strain evidence="16 17">AHT 1</strain>
    </source>
</reference>
<evidence type="ECO:0000256" key="6">
    <source>
        <dbReference type="ARBA" id="ARBA00022741"/>
    </source>
</evidence>
<dbReference type="GO" id="GO:0005524">
    <property type="term" value="F:ATP binding"/>
    <property type="evidence" value="ECO:0007669"/>
    <property type="project" value="UniProtKB-UniRule"/>
</dbReference>
<dbReference type="SUPFAM" id="SSF55973">
    <property type="entry name" value="S-adenosylmethionine synthetase"/>
    <property type="match status" value="3"/>
</dbReference>
<dbReference type="GO" id="GO:0006556">
    <property type="term" value="P:S-adenosylmethionine biosynthetic process"/>
    <property type="evidence" value="ECO:0007669"/>
    <property type="project" value="UniProtKB-UniRule"/>
</dbReference>
<dbReference type="PANTHER" id="PTHR11964">
    <property type="entry name" value="S-ADENOSYLMETHIONINE SYNTHETASE"/>
    <property type="match status" value="1"/>
</dbReference>
<keyword evidence="3 10" id="KW-0554">One-carbon metabolism</keyword>
<gene>
    <name evidence="10" type="primary">metK</name>
    <name evidence="16" type="ORF">DealDRAFT_1133</name>
</gene>
<comment type="pathway">
    <text evidence="1 10">Amino-acid biosynthesis; S-adenosyl-L-methionine biosynthesis; S-adenosyl-L-methionine from L-methionine: step 1/1.</text>
</comment>
<dbReference type="Proteomes" id="UP000006443">
    <property type="component" value="Unassembled WGS sequence"/>
</dbReference>
<dbReference type="Gene3D" id="3.30.300.10">
    <property type="match status" value="3"/>
</dbReference>
<evidence type="ECO:0000256" key="10">
    <source>
        <dbReference type="HAMAP-Rule" id="MF_00086"/>
    </source>
</evidence>
<organism evidence="16 17">
    <name type="scientific">Dethiobacter alkaliphilus AHT 1</name>
    <dbReference type="NCBI Taxonomy" id="555088"/>
    <lineage>
        <taxon>Bacteria</taxon>
        <taxon>Bacillati</taxon>
        <taxon>Bacillota</taxon>
        <taxon>Dethiobacteria</taxon>
        <taxon>Dethiobacterales</taxon>
        <taxon>Dethiobacteraceae</taxon>
        <taxon>Dethiobacter</taxon>
    </lineage>
</organism>
<dbReference type="PIRSF" id="PIRSF000497">
    <property type="entry name" value="MAT"/>
    <property type="match status" value="1"/>
</dbReference>
<evidence type="ECO:0000256" key="12">
    <source>
        <dbReference type="RuleBase" id="RU004462"/>
    </source>
</evidence>
<comment type="subcellular location">
    <subcellularLocation>
        <location evidence="10 11">Cytoplasm</location>
    </subcellularLocation>
</comment>
<dbReference type="FunFam" id="3.30.300.10:FF:000003">
    <property type="entry name" value="S-adenosylmethionine synthase"/>
    <property type="match status" value="1"/>
</dbReference>
<feature type="binding site" evidence="10">
    <location>
        <position position="19"/>
    </location>
    <ligand>
        <name>Mg(2+)</name>
        <dbReference type="ChEBI" id="CHEBI:18420"/>
    </ligand>
</feature>
<dbReference type="eggNOG" id="COG0192">
    <property type="taxonomic scope" value="Bacteria"/>
</dbReference>
<keyword evidence="17" id="KW-1185">Reference proteome</keyword>
<feature type="domain" description="S-adenosylmethionine synthetase N-terminal" evidence="13">
    <location>
        <begin position="5"/>
        <end position="103"/>
    </location>
</feature>
<evidence type="ECO:0000259" key="15">
    <source>
        <dbReference type="Pfam" id="PF02773"/>
    </source>
</evidence>
<feature type="binding site" description="in other chain" evidence="10">
    <location>
        <position position="58"/>
    </location>
    <ligand>
        <name>L-methionine</name>
        <dbReference type="ChEBI" id="CHEBI:57844"/>
        <note>ligand shared between two neighboring subunits</note>
    </ligand>
</feature>
<evidence type="ECO:0000259" key="14">
    <source>
        <dbReference type="Pfam" id="PF02772"/>
    </source>
</evidence>
<dbReference type="AlphaFoldDB" id="C0GF74"/>
<feature type="binding site" description="in other chain" evidence="10">
    <location>
        <begin position="177"/>
        <end position="179"/>
    </location>
    <ligand>
        <name>ATP</name>
        <dbReference type="ChEBI" id="CHEBI:30616"/>
        <note>ligand shared between two neighboring subunits</note>
    </ligand>
</feature>
<evidence type="ECO:0000256" key="3">
    <source>
        <dbReference type="ARBA" id="ARBA00022563"/>
    </source>
</evidence>
<feature type="binding site" description="in other chain" evidence="10">
    <location>
        <position position="17"/>
    </location>
    <ligand>
        <name>ATP</name>
        <dbReference type="ChEBI" id="CHEBI:30616"/>
        <note>ligand shared between two neighboring subunits</note>
    </ligand>
</feature>
<dbReference type="InterPro" id="IPR022636">
    <property type="entry name" value="S-AdoMet_synthetase_sfam"/>
</dbReference>
<feature type="binding site" evidence="10">
    <location>
        <position position="275"/>
    </location>
    <ligand>
        <name>ATP</name>
        <dbReference type="ChEBI" id="CHEBI:30616"/>
        <note>ligand shared between two neighboring subunits</note>
    </ligand>
</feature>
<dbReference type="InterPro" id="IPR022629">
    <property type="entry name" value="S-AdoMet_synt_central"/>
</dbReference>
<dbReference type="InterPro" id="IPR022628">
    <property type="entry name" value="S-AdoMet_synt_N"/>
</dbReference>
<evidence type="ECO:0000256" key="9">
    <source>
        <dbReference type="ARBA" id="ARBA00022958"/>
    </source>
</evidence>
<dbReference type="GO" id="GO:0006730">
    <property type="term" value="P:one-carbon metabolic process"/>
    <property type="evidence" value="ECO:0007669"/>
    <property type="project" value="UniProtKB-KW"/>
</dbReference>
<keyword evidence="10" id="KW-0963">Cytoplasm</keyword>
<evidence type="ECO:0000256" key="8">
    <source>
        <dbReference type="ARBA" id="ARBA00022842"/>
    </source>
</evidence>
<evidence type="ECO:0000256" key="4">
    <source>
        <dbReference type="ARBA" id="ARBA00022679"/>
    </source>
</evidence>
<feature type="region of interest" description="Flexible loop" evidence="10">
    <location>
        <begin position="101"/>
        <end position="111"/>
    </location>
</feature>
<evidence type="ECO:0000256" key="7">
    <source>
        <dbReference type="ARBA" id="ARBA00022840"/>
    </source>
</evidence>
<dbReference type="PROSITE" id="PS00376">
    <property type="entry name" value="ADOMET_SYNTHASE_1"/>
    <property type="match status" value="1"/>
</dbReference>
<sequence length="399" mass="43220">MMGKNFLFTSESVTEGHPDKVCDQISDAILDAIFAQDPTARVAAETSVTTGLVLVAGEITTSCYVDIAKIVRKTVKDIGYTRAKYGFDGDTCAVLTSIDEQSPDIAMGVDRCFEAKAGNYSEEELEAIGAGDQGMMFGYACNETPELMPLPIAMAHKLARQLAAVRKDGTFPYLRPDGKTQVTVRYEDGKPVGIDTIVVSTQHQEDVSLDIIKRDVLEAVVHKIVPAEYLSKDTQYYVNPTGRFVVGGPQGDAGLTGRKIIVDTYGGYARHGGGAFSGKDPTKVDRSAAYAARYVAKNVVAAGLADKCEVQLAYAIGVARPLSLMVETFGTAKIAEEKIEALINQHFDLRPAAIIQNLELRRPIYQPVAAYGHFGRDDLDLPWEKTDKAALLKDEAGLK</sequence>
<dbReference type="GO" id="GO:0004478">
    <property type="term" value="F:methionine adenosyltransferase activity"/>
    <property type="evidence" value="ECO:0007669"/>
    <property type="project" value="UniProtKB-UniRule"/>
</dbReference>
<evidence type="ECO:0000256" key="11">
    <source>
        <dbReference type="RuleBase" id="RU000542"/>
    </source>
</evidence>
<protein>
    <recommendedName>
        <fullName evidence="10">S-adenosylmethionine synthase</fullName>
        <shortName evidence="10">AdoMet synthase</shortName>
        <ecNumber evidence="10">2.5.1.6</ecNumber>
    </recommendedName>
    <alternativeName>
        <fullName evidence="10">MAT</fullName>
    </alternativeName>
    <alternativeName>
        <fullName evidence="10">Methionine adenosyltransferase</fullName>
    </alternativeName>
</protein>
<feature type="domain" description="S-adenosylmethionine synthetase central" evidence="14">
    <location>
        <begin position="128"/>
        <end position="244"/>
    </location>
</feature>
<comment type="subunit">
    <text evidence="10">Homotetramer; dimer of dimers.</text>
</comment>
<dbReference type="EMBL" id="ACJM01000005">
    <property type="protein sequence ID" value="EEG77834.1"/>
    <property type="molecule type" value="Genomic_DNA"/>
</dbReference>
<evidence type="ECO:0000256" key="5">
    <source>
        <dbReference type="ARBA" id="ARBA00022723"/>
    </source>
</evidence>
<dbReference type="HAMAP" id="MF_00086">
    <property type="entry name" value="S_AdoMet_synth1"/>
    <property type="match status" value="1"/>
</dbReference>
<keyword evidence="4 10" id="KW-0808">Transferase</keyword>
<evidence type="ECO:0000313" key="16">
    <source>
        <dbReference type="EMBL" id="EEG77834.1"/>
    </source>
</evidence>
<keyword evidence="7 10" id="KW-0067">ATP-binding</keyword>
<dbReference type="Pfam" id="PF02773">
    <property type="entry name" value="S-AdoMet_synt_C"/>
    <property type="match status" value="1"/>
</dbReference>
<dbReference type="FunFam" id="3.30.300.10:FF:000004">
    <property type="entry name" value="S-adenosylmethionine synthase"/>
    <property type="match status" value="1"/>
</dbReference>
<feature type="binding site" description="in other chain" evidence="10">
    <location>
        <begin position="243"/>
        <end position="244"/>
    </location>
    <ligand>
        <name>ATP</name>
        <dbReference type="ChEBI" id="CHEBI:30616"/>
        <note>ligand shared between two neighboring subunits</note>
    </ligand>
</feature>
<comment type="similarity">
    <text evidence="2 10 12">Belongs to the AdoMet synthase family.</text>
</comment>
<feature type="binding site" evidence="10">
    <location>
        <position position="45"/>
    </location>
    <ligand>
        <name>K(+)</name>
        <dbReference type="ChEBI" id="CHEBI:29103"/>
    </ligand>
</feature>
<feature type="binding site" evidence="10">
    <location>
        <position position="252"/>
    </location>
    <ligand>
        <name>ATP</name>
        <dbReference type="ChEBI" id="CHEBI:30616"/>
        <note>ligand shared between two neighboring subunits</note>
    </ligand>
</feature>
<dbReference type="GO" id="GO:0005737">
    <property type="term" value="C:cytoplasm"/>
    <property type="evidence" value="ECO:0007669"/>
    <property type="project" value="UniProtKB-SubCell"/>
</dbReference>
<feature type="domain" description="S-adenosylmethionine synthetase C-terminal" evidence="15">
    <location>
        <begin position="246"/>
        <end position="385"/>
    </location>
</feature>
<evidence type="ECO:0000256" key="1">
    <source>
        <dbReference type="ARBA" id="ARBA00005224"/>
    </source>
</evidence>
<evidence type="ECO:0000256" key="2">
    <source>
        <dbReference type="ARBA" id="ARBA00009685"/>
    </source>
</evidence>
<keyword evidence="8 10" id="KW-0460">Magnesium</keyword>
<comment type="catalytic activity">
    <reaction evidence="10">
        <text>L-methionine + ATP + H2O = S-adenosyl-L-methionine + phosphate + diphosphate</text>
        <dbReference type="Rhea" id="RHEA:21080"/>
        <dbReference type="ChEBI" id="CHEBI:15377"/>
        <dbReference type="ChEBI" id="CHEBI:30616"/>
        <dbReference type="ChEBI" id="CHEBI:33019"/>
        <dbReference type="ChEBI" id="CHEBI:43474"/>
        <dbReference type="ChEBI" id="CHEBI:57844"/>
        <dbReference type="ChEBI" id="CHEBI:59789"/>
        <dbReference type="EC" id="2.5.1.6"/>
    </reaction>
</comment>
<dbReference type="InterPro" id="IPR022630">
    <property type="entry name" value="S-AdoMet_synt_C"/>
</dbReference>
<dbReference type="RefSeq" id="WP_008515670.1">
    <property type="nucleotide sequence ID" value="NZ_ACJM01000005.1"/>
</dbReference>
<dbReference type="CDD" id="cd18079">
    <property type="entry name" value="S-AdoMet_synt"/>
    <property type="match status" value="1"/>
</dbReference>
<evidence type="ECO:0000313" key="17">
    <source>
        <dbReference type="Proteomes" id="UP000006443"/>
    </source>
</evidence>
<feature type="binding site" evidence="10">
    <location>
        <position position="279"/>
    </location>
    <ligand>
        <name>ATP</name>
        <dbReference type="ChEBI" id="CHEBI:30616"/>
        <note>ligand shared between two neighboring subunits</note>
    </ligand>
</feature>
<comment type="cofactor">
    <cofactor evidence="10">
        <name>Mg(2+)</name>
        <dbReference type="ChEBI" id="CHEBI:18420"/>
    </cofactor>
    <text evidence="10">Binds 2 divalent ions per subunit.</text>
</comment>
<dbReference type="STRING" id="555088.DealDRAFT_1133"/>
<dbReference type="GO" id="GO:0000287">
    <property type="term" value="F:magnesium ion binding"/>
    <property type="evidence" value="ECO:0007669"/>
    <property type="project" value="UniProtKB-UniRule"/>
</dbReference>
<accession>C0GF74</accession>
<comment type="function">
    <text evidence="10">Catalyzes the formation of S-adenosylmethionine (AdoMet) from methionine and ATP. The overall synthetic reaction is composed of two sequential steps, AdoMet formation and the subsequent tripolyphosphate hydrolysis which occurs prior to release of AdoMet from the enzyme.</text>
</comment>
<keyword evidence="6 10" id="KW-0547">Nucleotide-binding</keyword>
<feature type="binding site" description="in other chain" evidence="10">
    <location>
        <position position="283"/>
    </location>
    <ligand>
        <name>L-methionine</name>
        <dbReference type="ChEBI" id="CHEBI:57844"/>
        <note>ligand shared between two neighboring subunits</note>
    </ligand>
</feature>
<feature type="binding site" description="in other chain" evidence="10">
    <location>
        <begin position="258"/>
        <end position="259"/>
    </location>
    <ligand>
        <name>ATP</name>
        <dbReference type="ChEBI" id="CHEBI:30616"/>
        <note>ligand shared between two neighboring subunits</note>
    </ligand>
</feature>
<dbReference type="EC" id="2.5.1.6" evidence="10"/>